<dbReference type="RefSeq" id="WP_144044793.1">
    <property type="nucleotide sequence ID" value="NZ_CP041614.1"/>
</dbReference>
<accession>A0ABX5WTI2</accession>
<dbReference type="EMBL" id="CP041614">
    <property type="protein sequence ID" value="QDO82404.1"/>
    <property type="molecule type" value="Genomic_DNA"/>
</dbReference>
<name>A0ABX5WTI2_9GAMM</name>
<protein>
    <submittedName>
        <fullName evidence="2">Uncharacterized protein</fullName>
    </submittedName>
</protein>
<organism evidence="2 3">
    <name type="scientific">Shewanella psychropiezotolerans</name>
    <dbReference type="NCBI Taxonomy" id="2593655"/>
    <lineage>
        <taxon>Bacteria</taxon>
        <taxon>Pseudomonadati</taxon>
        <taxon>Pseudomonadota</taxon>
        <taxon>Gammaproteobacteria</taxon>
        <taxon>Alteromonadales</taxon>
        <taxon>Shewanellaceae</taxon>
        <taxon>Shewanella</taxon>
    </lineage>
</organism>
<reference evidence="2 3" key="1">
    <citation type="submission" date="2019-07" db="EMBL/GenBank/DDBJ databases">
        <title>Shewanella sp. YLB-06 whole genomic sequence.</title>
        <authorList>
            <person name="Yu L."/>
        </authorList>
    </citation>
    <scope>NUCLEOTIDE SEQUENCE [LARGE SCALE GENOMIC DNA]</scope>
    <source>
        <strain evidence="2 3">YLB-06</strain>
    </source>
</reference>
<proteinExistence type="predicted"/>
<dbReference type="Proteomes" id="UP000315947">
    <property type="component" value="Chromosome"/>
</dbReference>
<gene>
    <name evidence="2" type="ORF">FM037_03035</name>
</gene>
<keyword evidence="3" id="KW-1185">Reference proteome</keyword>
<feature type="region of interest" description="Disordered" evidence="1">
    <location>
        <begin position="1"/>
        <end position="41"/>
    </location>
</feature>
<evidence type="ECO:0000313" key="2">
    <source>
        <dbReference type="EMBL" id="QDO82404.1"/>
    </source>
</evidence>
<evidence type="ECO:0000256" key="1">
    <source>
        <dbReference type="SAM" id="MobiDB-lite"/>
    </source>
</evidence>
<sequence>MTKPTAKAQHFTINNEAKKVRNKPKPKTQAELNANNTRRSIEERRERKMLMQELGLTNEEIDTEWR</sequence>
<evidence type="ECO:0000313" key="3">
    <source>
        <dbReference type="Proteomes" id="UP000315947"/>
    </source>
</evidence>